<gene>
    <name evidence="2" type="ORF">GFSPODELE1_LOCUS1958</name>
</gene>
<dbReference type="EMBL" id="OZ037953">
    <property type="protein sequence ID" value="CAL1698029.1"/>
    <property type="molecule type" value="Genomic_DNA"/>
</dbReference>
<evidence type="ECO:0000313" key="3">
    <source>
        <dbReference type="Proteomes" id="UP001497453"/>
    </source>
</evidence>
<protein>
    <submittedName>
        <fullName evidence="2">Uncharacterized protein</fullName>
    </submittedName>
</protein>
<accession>A0ABP1CTB2</accession>
<reference evidence="3" key="1">
    <citation type="submission" date="2024-04" db="EMBL/GenBank/DDBJ databases">
        <authorList>
            <person name="Shaw F."/>
            <person name="Minotto A."/>
        </authorList>
    </citation>
    <scope>NUCLEOTIDE SEQUENCE [LARGE SCALE GENOMIC DNA]</scope>
</reference>
<name>A0ABP1CTB2_9APHY</name>
<keyword evidence="3" id="KW-1185">Reference proteome</keyword>
<evidence type="ECO:0000313" key="2">
    <source>
        <dbReference type="EMBL" id="CAL1698029.1"/>
    </source>
</evidence>
<dbReference type="Proteomes" id="UP001497453">
    <property type="component" value="Chromosome 10"/>
</dbReference>
<evidence type="ECO:0000256" key="1">
    <source>
        <dbReference type="SAM" id="MobiDB-lite"/>
    </source>
</evidence>
<sequence length="275" mass="30311">MATQTSPSLANFDAFMAKDINAPTWEISETSSIGETAVSEEQCATDKQYTAYKTYIPPKESSRFSFAQKPVPRSTADSIFQWSPLSPPSAPFHFGPFGDSDGQDVVPVHITPAQVPKSFYTPLPHRCEWEPLKLATGTYDGIDAYHETAWWPSSTAQPQTLNKEPLSEQRPTPPSPLAHYPKPVAMQSSVAVAPSLYEDEDDFVLHALCLPWLRYGFIDGDELTLPSTPLSTPPLSPSTLVDDEQDSLVLEKEGELTEWREAPPLGLDVLYLAGL</sequence>
<proteinExistence type="predicted"/>
<organism evidence="2 3">
    <name type="scientific">Somion occarium</name>
    <dbReference type="NCBI Taxonomy" id="3059160"/>
    <lineage>
        <taxon>Eukaryota</taxon>
        <taxon>Fungi</taxon>
        <taxon>Dikarya</taxon>
        <taxon>Basidiomycota</taxon>
        <taxon>Agaricomycotina</taxon>
        <taxon>Agaricomycetes</taxon>
        <taxon>Polyporales</taxon>
        <taxon>Cerrenaceae</taxon>
        <taxon>Somion</taxon>
    </lineage>
</organism>
<feature type="region of interest" description="Disordered" evidence="1">
    <location>
        <begin position="156"/>
        <end position="177"/>
    </location>
</feature>